<protein>
    <submittedName>
        <fullName evidence="1">Uncharacterized protein</fullName>
    </submittedName>
</protein>
<comment type="caution">
    <text evidence="1">The sequence shown here is derived from an EMBL/GenBank/DDBJ whole genome shotgun (WGS) entry which is preliminary data.</text>
</comment>
<dbReference type="AlphaFoldDB" id="A0A392T8Z7"/>
<organism evidence="1 2">
    <name type="scientific">Trifolium medium</name>
    <dbReference type="NCBI Taxonomy" id="97028"/>
    <lineage>
        <taxon>Eukaryota</taxon>
        <taxon>Viridiplantae</taxon>
        <taxon>Streptophyta</taxon>
        <taxon>Embryophyta</taxon>
        <taxon>Tracheophyta</taxon>
        <taxon>Spermatophyta</taxon>
        <taxon>Magnoliopsida</taxon>
        <taxon>eudicotyledons</taxon>
        <taxon>Gunneridae</taxon>
        <taxon>Pentapetalae</taxon>
        <taxon>rosids</taxon>
        <taxon>fabids</taxon>
        <taxon>Fabales</taxon>
        <taxon>Fabaceae</taxon>
        <taxon>Papilionoideae</taxon>
        <taxon>50 kb inversion clade</taxon>
        <taxon>NPAAA clade</taxon>
        <taxon>Hologalegina</taxon>
        <taxon>IRL clade</taxon>
        <taxon>Trifolieae</taxon>
        <taxon>Trifolium</taxon>
    </lineage>
</organism>
<keyword evidence="2" id="KW-1185">Reference proteome</keyword>
<evidence type="ECO:0000313" key="2">
    <source>
        <dbReference type="Proteomes" id="UP000265520"/>
    </source>
</evidence>
<feature type="non-terminal residue" evidence="1">
    <location>
        <position position="1"/>
    </location>
</feature>
<dbReference type="EMBL" id="LXQA010518341">
    <property type="protein sequence ID" value="MCI56785.1"/>
    <property type="molecule type" value="Genomic_DNA"/>
</dbReference>
<sequence length="51" mass="5837">TADFADLMLRVDSSILSPEETTGLDLELVRAFEELEKKIDEEKKEKEDCCC</sequence>
<dbReference type="Proteomes" id="UP000265520">
    <property type="component" value="Unassembled WGS sequence"/>
</dbReference>
<name>A0A392T8Z7_9FABA</name>
<accession>A0A392T8Z7</accession>
<evidence type="ECO:0000313" key="1">
    <source>
        <dbReference type="EMBL" id="MCI56785.1"/>
    </source>
</evidence>
<proteinExistence type="predicted"/>
<reference evidence="1 2" key="1">
    <citation type="journal article" date="2018" name="Front. Plant Sci.">
        <title>Red Clover (Trifolium pratense) and Zigzag Clover (T. medium) - A Picture of Genomic Similarities and Differences.</title>
        <authorList>
            <person name="Dluhosova J."/>
            <person name="Istvanek J."/>
            <person name="Nedelnik J."/>
            <person name="Repkova J."/>
        </authorList>
    </citation>
    <scope>NUCLEOTIDE SEQUENCE [LARGE SCALE GENOMIC DNA]</scope>
    <source>
        <strain evidence="2">cv. 10/8</strain>
        <tissue evidence="1">Leaf</tissue>
    </source>
</reference>